<dbReference type="EMBL" id="JALJRB010000016">
    <property type="protein sequence ID" value="MCJ8501737.1"/>
    <property type="molecule type" value="Genomic_DNA"/>
</dbReference>
<dbReference type="Proteomes" id="UP001165427">
    <property type="component" value="Unassembled WGS sequence"/>
</dbReference>
<dbReference type="Gene3D" id="3.40.710.10">
    <property type="entry name" value="DD-peptidase/beta-lactamase superfamily"/>
    <property type="match status" value="1"/>
</dbReference>
<dbReference type="Pfam" id="PF02113">
    <property type="entry name" value="Peptidase_S13"/>
    <property type="match status" value="1"/>
</dbReference>
<gene>
    <name evidence="3" type="ORF">MRX98_14230</name>
</gene>
<dbReference type="InterPro" id="IPR012338">
    <property type="entry name" value="Beta-lactam/transpept-like"/>
</dbReference>
<dbReference type="PRINTS" id="PR00922">
    <property type="entry name" value="DADACBPTASE3"/>
</dbReference>
<dbReference type="GO" id="GO:0000270">
    <property type="term" value="P:peptidoglycan metabolic process"/>
    <property type="evidence" value="ECO:0007669"/>
    <property type="project" value="TreeGrafter"/>
</dbReference>
<keyword evidence="4" id="KW-1185">Reference proteome</keyword>
<accession>A0AA41R2E9</accession>
<dbReference type="InterPro" id="IPR000667">
    <property type="entry name" value="Peptidase_S13"/>
</dbReference>
<evidence type="ECO:0000313" key="3">
    <source>
        <dbReference type="EMBL" id="MCJ8501737.1"/>
    </source>
</evidence>
<dbReference type="PANTHER" id="PTHR30023">
    <property type="entry name" value="D-ALANYL-D-ALANINE CARBOXYPEPTIDASE"/>
    <property type="match status" value="1"/>
</dbReference>
<dbReference type="Gene3D" id="3.50.80.20">
    <property type="entry name" value="D-Ala-D-Ala carboxypeptidase C, peptidase S13"/>
    <property type="match status" value="1"/>
</dbReference>
<keyword evidence="2 3" id="KW-0378">Hydrolase</keyword>
<proteinExistence type="inferred from homology"/>
<keyword evidence="3" id="KW-0645">Protease</keyword>
<comment type="caution">
    <text evidence="3">The sequence shown here is derived from an EMBL/GenBank/DDBJ whole genome shotgun (WGS) entry which is preliminary data.</text>
</comment>
<reference evidence="3" key="1">
    <citation type="submission" date="2022-04" db="EMBL/GenBank/DDBJ databases">
        <title>Desulfatitalea alkaliphila sp. nov., a novel anaerobic sulfate-reducing bacterium isolated from terrestrial mud volcano, Taman Peninsula, Russia.</title>
        <authorList>
            <person name="Khomyakova M.A."/>
            <person name="Merkel A.Y."/>
            <person name="Slobodkin A.I."/>
        </authorList>
    </citation>
    <scope>NUCLEOTIDE SEQUENCE</scope>
    <source>
        <strain evidence="3">M08but</strain>
    </source>
</reference>
<dbReference type="PANTHER" id="PTHR30023:SF0">
    <property type="entry name" value="PENICILLIN-SENSITIVE CARBOXYPEPTIDASE A"/>
    <property type="match status" value="1"/>
</dbReference>
<dbReference type="GO" id="GO:0006508">
    <property type="term" value="P:proteolysis"/>
    <property type="evidence" value="ECO:0007669"/>
    <property type="project" value="InterPro"/>
</dbReference>
<sequence>MLVLMLLIGAGTTAADTTLNERLTALLGPRDAVMVAAPDGNPVVAVRPDALLVPASILKVVTALATLHHLGPEHRFITDFHLDGDNRLAIKGYGDPLLVSERVAAMAAELAGRLERIDGLVLDDTYFDQPLTIPGRGGSARAYDAPNGALCVNFNTFFFERRNGAWASAEPQTPLLPFMIDAIEASGLTSGRITIAGNRHEMLRYTGELFEHFLRDAGVATAGTIAPGLLDTDLHTLLWRHRSEHPLTKIIADLLEFSNNFIANQLLLAMGAQVHGPPATMEKGVAVLQHYYTQHLGITTGTLVEASGLSRHNRVSARTMLHVLARFQPHHHLMRQEGRQWYKTGTLQGVSTRVGYLESEAGGLYRFAVLCNTPGRTTDRIMQLLERNLR</sequence>
<dbReference type="RefSeq" id="WP_246910769.1">
    <property type="nucleotide sequence ID" value="NZ_JALJRB010000016.1"/>
</dbReference>
<evidence type="ECO:0000256" key="2">
    <source>
        <dbReference type="ARBA" id="ARBA00022801"/>
    </source>
</evidence>
<name>A0AA41R2E9_9BACT</name>
<dbReference type="EC" id="3.4.16.4" evidence="3"/>
<keyword evidence="3" id="KW-0121">Carboxypeptidase</keyword>
<protein>
    <submittedName>
        <fullName evidence="3">D-alanyl-D-alanine carboxypeptidase</fullName>
        <ecNumber evidence="3">3.4.16.4</ecNumber>
    </submittedName>
</protein>
<dbReference type="AlphaFoldDB" id="A0AA41R2E9"/>
<evidence type="ECO:0000313" key="4">
    <source>
        <dbReference type="Proteomes" id="UP001165427"/>
    </source>
</evidence>
<dbReference type="SUPFAM" id="SSF56601">
    <property type="entry name" value="beta-lactamase/transpeptidase-like"/>
    <property type="match status" value="1"/>
</dbReference>
<organism evidence="3 4">
    <name type="scientific">Desulfatitalea alkaliphila</name>
    <dbReference type="NCBI Taxonomy" id="2929485"/>
    <lineage>
        <taxon>Bacteria</taxon>
        <taxon>Pseudomonadati</taxon>
        <taxon>Thermodesulfobacteriota</taxon>
        <taxon>Desulfobacteria</taxon>
        <taxon>Desulfobacterales</taxon>
        <taxon>Desulfosarcinaceae</taxon>
        <taxon>Desulfatitalea</taxon>
    </lineage>
</organism>
<comment type="similarity">
    <text evidence="1">Belongs to the peptidase S13 family.</text>
</comment>
<dbReference type="GO" id="GO:0009002">
    <property type="term" value="F:serine-type D-Ala-D-Ala carboxypeptidase activity"/>
    <property type="evidence" value="ECO:0007669"/>
    <property type="project" value="UniProtKB-EC"/>
</dbReference>
<evidence type="ECO:0000256" key="1">
    <source>
        <dbReference type="ARBA" id="ARBA00006096"/>
    </source>
</evidence>